<dbReference type="PROSITE" id="PS50110">
    <property type="entry name" value="RESPONSE_REGULATORY"/>
    <property type="match status" value="1"/>
</dbReference>
<dbReference type="InterPro" id="IPR050595">
    <property type="entry name" value="Bact_response_regulator"/>
</dbReference>
<evidence type="ECO:0000313" key="4">
    <source>
        <dbReference type="EMBL" id="RKQ86867.1"/>
    </source>
</evidence>
<evidence type="ECO:0000259" key="3">
    <source>
        <dbReference type="PROSITE" id="PS50110"/>
    </source>
</evidence>
<dbReference type="InterPro" id="IPR011006">
    <property type="entry name" value="CheY-like_superfamily"/>
</dbReference>
<dbReference type="InterPro" id="IPR001789">
    <property type="entry name" value="Sig_transdc_resp-reg_receiver"/>
</dbReference>
<sequence length="121" mass="12207">MTSNVLVVDDDPAFRGLARRLLVVFGLGYAGEADSAATALAAAGSLRPDAVLVDVGLPDANGITLAGELTALPWHPRVVLTSSDAEAASAADVRRSGAAAFVPKDQLPNAALRTLLGGSSL</sequence>
<evidence type="ECO:0000313" key="5">
    <source>
        <dbReference type="Proteomes" id="UP000278962"/>
    </source>
</evidence>
<keyword evidence="1 2" id="KW-0597">Phosphoprotein</keyword>
<dbReference type="SUPFAM" id="SSF52172">
    <property type="entry name" value="CheY-like"/>
    <property type="match status" value="1"/>
</dbReference>
<comment type="caution">
    <text evidence="4">The sequence shown here is derived from an EMBL/GenBank/DDBJ whole genome shotgun (WGS) entry which is preliminary data.</text>
</comment>
<dbReference type="EMBL" id="RBIL01000002">
    <property type="protein sequence ID" value="RKQ86867.1"/>
    <property type="molecule type" value="Genomic_DNA"/>
</dbReference>
<evidence type="ECO:0000256" key="2">
    <source>
        <dbReference type="PROSITE-ProRule" id="PRU00169"/>
    </source>
</evidence>
<proteinExistence type="predicted"/>
<evidence type="ECO:0000256" key="1">
    <source>
        <dbReference type="ARBA" id="ARBA00022553"/>
    </source>
</evidence>
<feature type="domain" description="Response regulatory" evidence="3">
    <location>
        <begin position="4"/>
        <end position="119"/>
    </location>
</feature>
<name>A0A660KYU7_9ACTN</name>
<feature type="modified residue" description="4-aspartylphosphate" evidence="2">
    <location>
        <position position="54"/>
    </location>
</feature>
<dbReference type="RefSeq" id="WP_170179375.1">
    <property type="nucleotide sequence ID" value="NZ_RBIL01000002.1"/>
</dbReference>
<dbReference type="PANTHER" id="PTHR44591">
    <property type="entry name" value="STRESS RESPONSE REGULATOR PROTEIN 1"/>
    <property type="match status" value="1"/>
</dbReference>
<dbReference type="GO" id="GO:0000160">
    <property type="term" value="P:phosphorelay signal transduction system"/>
    <property type="evidence" value="ECO:0007669"/>
    <property type="project" value="InterPro"/>
</dbReference>
<dbReference type="Gene3D" id="3.40.50.2300">
    <property type="match status" value="1"/>
</dbReference>
<dbReference type="SMART" id="SM00448">
    <property type="entry name" value="REC"/>
    <property type="match status" value="1"/>
</dbReference>
<reference evidence="4 5" key="1">
    <citation type="submission" date="2018-10" db="EMBL/GenBank/DDBJ databases">
        <title>Genomic Encyclopedia of Archaeal and Bacterial Type Strains, Phase II (KMG-II): from individual species to whole genera.</title>
        <authorList>
            <person name="Goeker M."/>
        </authorList>
    </citation>
    <scope>NUCLEOTIDE SEQUENCE [LARGE SCALE GENOMIC DNA]</scope>
    <source>
        <strain evidence="4 5">DSM 14954</strain>
    </source>
</reference>
<protein>
    <submittedName>
        <fullName evidence="4">Two-component system nitrate/nitrite response regulator NarL</fullName>
    </submittedName>
</protein>
<dbReference type="Proteomes" id="UP000278962">
    <property type="component" value="Unassembled WGS sequence"/>
</dbReference>
<keyword evidence="5" id="KW-1185">Reference proteome</keyword>
<dbReference type="Pfam" id="PF00072">
    <property type="entry name" value="Response_reg"/>
    <property type="match status" value="1"/>
</dbReference>
<dbReference type="PANTHER" id="PTHR44591:SF3">
    <property type="entry name" value="RESPONSE REGULATORY DOMAIN-CONTAINING PROTEIN"/>
    <property type="match status" value="1"/>
</dbReference>
<dbReference type="AlphaFoldDB" id="A0A660KYU7"/>
<accession>A0A660KYU7</accession>
<gene>
    <name evidence="4" type="ORF">C8N24_4882</name>
</gene>
<organism evidence="4 5">
    <name type="scientific">Solirubrobacter pauli</name>
    <dbReference type="NCBI Taxonomy" id="166793"/>
    <lineage>
        <taxon>Bacteria</taxon>
        <taxon>Bacillati</taxon>
        <taxon>Actinomycetota</taxon>
        <taxon>Thermoleophilia</taxon>
        <taxon>Solirubrobacterales</taxon>
        <taxon>Solirubrobacteraceae</taxon>
        <taxon>Solirubrobacter</taxon>
    </lineage>
</organism>